<evidence type="ECO:0000256" key="1">
    <source>
        <dbReference type="ARBA" id="ARBA00022723"/>
    </source>
</evidence>
<keyword evidence="2" id="KW-0408">Iron</keyword>
<gene>
    <name evidence="5" type="ORF">CCMP2556_LOCUS48835</name>
</gene>
<dbReference type="InterPro" id="IPR013216">
    <property type="entry name" value="Methyltransf_11"/>
</dbReference>
<dbReference type="PANTHER" id="PTHR10869">
    <property type="entry name" value="PROLYL 4-HYDROXYLASE ALPHA SUBUNIT"/>
    <property type="match status" value="1"/>
</dbReference>
<evidence type="ECO:0000313" key="5">
    <source>
        <dbReference type="EMBL" id="CAK9104127.1"/>
    </source>
</evidence>
<sequence>MRWRSFTILTVAVHAITLDELHCGHDLFANHLEVARDFYSFRNDLYRYKPYEFEDPVNGYPEEVPFSHLLREDADTHIQACPEAVALEMLLNAERHLSLLARTTRTSDVYGNATEACRNHQFFHELYNTIPFKETYKDLLQAASDHLMTTWHRLGFQVEKFCGRIKDSNVVRPRIGEVEVHRRCTSRGKEGFEKIQGDSMSGCRVEGLWKELPEELHRRTTRHFEAPEVRAATRWVPRGYLAKLYNSSVKFYSETCDVPFLDYHPFPMATLTACKYCMMGSMLNLQPTDKLFELGGGCGLGSAWLASFGAQVTMMDLFDHHLEAAEKLANEVGLKISLRQGNVAELDAYPDESFDVVVVNGAMNYLGSAAAPCAIFRRHYLRMLRPGGVMWWGGLNNPFLDDLYVIGVEGWSKCFQSLADAGMVTYTLFSELEVLGVAESFDQRELSLMLTKQKPTKSVGSSVAEEVDRVTAEVIEIYACGAEKGEPSNTEVLEAELPDVPWRSFLRRSYVAGASYWPCVEERLKQKPEATPMGFPMWTIQGFASVLETQHVMNFLNSRALPPQPNQELWVNDMIVPTGTDAVLDDLEMRLEELGLPASHSDPWHILRYEPGYRAHFKHTDCNVEHGDPENDRYVTVLIWLSDCWNSTSLCSAVRTSETGVDDLADGATVFPHYGLRMRMPRGGLVLYSNLMEGRCSLSSEHFAAALDSMAPVKVVLQKWFYAAPVEPSTPKVPLAVCDRGPRAQCKHFFMPPEGMGAQRVQDALASLQWLMGKSDEGSADQQVQLIISSRELQELRDALEHQVVGSSLGQSPHWYAMLVLSNMEMLAMQFGATEKAPLPRLRAALKRCPSCIEVIKSTLAALLLSAQVRPELVQLEEALALLKRLALMDTPEAARLAPQWATLRQLHRKRSKEATCGCL</sequence>
<name>A0ABP0RU01_9DINO</name>
<dbReference type="Gene3D" id="3.40.50.150">
    <property type="entry name" value="Vaccinia Virus protein VP39"/>
    <property type="match status" value="1"/>
</dbReference>
<dbReference type="CDD" id="cd02440">
    <property type="entry name" value="AdoMet_MTases"/>
    <property type="match status" value="1"/>
</dbReference>
<dbReference type="Gene3D" id="2.60.120.620">
    <property type="entry name" value="q2cbj1_9rhob like domain"/>
    <property type="match status" value="1"/>
</dbReference>
<accession>A0ABP0RU01</accession>
<dbReference type="EMBL" id="CAXAMN010026583">
    <property type="protein sequence ID" value="CAK9104127.1"/>
    <property type="molecule type" value="Genomic_DNA"/>
</dbReference>
<dbReference type="Pfam" id="PF08241">
    <property type="entry name" value="Methyltransf_11"/>
    <property type="match status" value="1"/>
</dbReference>
<proteinExistence type="predicted"/>
<reference evidence="5 6" key="1">
    <citation type="submission" date="2024-02" db="EMBL/GenBank/DDBJ databases">
        <authorList>
            <person name="Chen Y."/>
            <person name="Shah S."/>
            <person name="Dougan E. K."/>
            <person name="Thang M."/>
            <person name="Chan C."/>
        </authorList>
    </citation>
    <scope>NUCLEOTIDE SEQUENCE [LARGE SCALE GENOMIC DNA]</scope>
</reference>
<dbReference type="Proteomes" id="UP001642484">
    <property type="component" value="Unassembled WGS sequence"/>
</dbReference>
<dbReference type="InterPro" id="IPR029063">
    <property type="entry name" value="SAM-dependent_MTases_sf"/>
</dbReference>
<keyword evidence="1" id="KW-0479">Metal-binding</keyword>
<evidence type="ECO:0000313" key="6">
    <source>
        <dbReference type="Proteomes" id="UP001642484"/>
    </source>
</evidence>
<feature type="domain" description="Methyltransferase type 11" evidence="4">
    <location>
        <begin position="293"/>
        <end position="390"/>
    </location>
</feature>
<evidence type="ECO:0000256" key="2">
    <source>
        <dbReference type="ARBA" id="ARBA00023004"/>
    </source>
</evidence>
<evidence type="ECO:0000259" key="4">
    <source>
        <dbReference type="Pfam" id="PF08241"/>
    </source>
</evidence>
<protein>
    <recommendedName>
        <fullName evidence="4">Methyltransferase type 11 domain-containing protein</fullName>
    </recommendedName>
</protein>
<organism evidence="5 6">
    <name type="scientific">Durusdinium trenchii</name>
    <dbReference type="NCBI Taxonomy" id="1381693"/>
    <lineage>
        <taxon>Eukaryota</taxon>
        <taxon>Sar</taxon>
        <taxon>Alveolata</taxon>
        <taxon>Dinophyceae</taxon>
        <taxon>Suessiales</taxon>
        <taxon>Symbiodiniaceae</taxon>
        <taxon>Durusdinium</taxon>
    </lineage>
</organism>
<keyword evidence="6" id="KW-1185">Reference proteome</keyword>
<feature type="signal peptide" evidence="3">
    <location>
        <begin position="1"/>
        <end position="15"/>
    </location>
</feature>
<evidence type="ECO:0000256" key="3">
    <source>
        <dbReference type="SAM" id="SignalP"/>
    </source>
</evidence>
<dbReference type="PANTHER" id="PTHR10869:SF246">
    <property type="entry name" value="TRANSMEMBRANE PROLYL 4-HYDROXYLASE"/>
    <property type="match status" value="1"/>
</dbReference>
<dbReference type="SUPFAM" id="SSF53335">
    <property type="entry name" value="S-adenosyl-L-methionine-dependent methyltransferases"/>
    <property type="match status" value="1"/>
</dbReference>
<dbReference type="InterPro" id="IPR045054">
    <property type="entry name" value="P4HA-like"/>
</dbReference>
<keyword evidence="3" id="KW-0732">Signal</keyword>
<comment type="caution">
    <text evidence="5">The sequence shown here is derived from an EMBL/GenBank/DDBJ whole genome shotgun (WGS) entry which is preliminary data.</text>
</comment>
<feature type="chain" id="PRO_5046456632" description="Methyltransferase type 11 domain-containing protein" evidence="3">
    <location>
        <begin position="16"/>
        <end position="920"/>
    </location>
</feature>